<organism evidence="14 15">
    <name type="scientific">Stachybotrys elegans</name>
    <dbReference type="NCBI Taxonomy" id="80388"/>
    <lineage>
        <taxon>Eukaryota</taxon>
        <taxon>Fungi</taxon>
        <taxon>Dikarya</taxon>
        <taxon>Ascomycota</taxon>
        <taxon>Pezizomycotina</taxon>
        <taxon>Sordariomycetes</taxon>
        <taxon>Hypocreomycetidae</taxon>
        <taxon>Hypocreales</taxon>
        <taxon>Stachybotryaceae</taxon>
        <taxon>Stachybotrys</taxon>
    </lineage>
</organism>
<evidence type="ECO:0000256" key="1">
    <source>
        <dbReference type="ARBA" id="ARBA00000402"/>
    </source>
</evidence>
<keyword evidence="9" id="KW-0378">Hydrolase</keyword>
<comment type="caution">
    <text evidence="14">The sequence shown here is derived from an EMBL/GenBank/DDBJ whole genome shotgun (WGS) entry which is preliminary data.</text>
</comment>
<evidence type="ECO:0000256" key="9">
    <source>
        <dbReference type="ARBA" id="ARBA00022801"/>
    </source>
</evidence>
<keyword evidence="10" id="KW-0862">Zinc</keyword>
<name>A0A8K0WX68_9HYPO</name>
<dbReference type="InterPro" id="IPR027794">
    <property type="entry name" value="tRNase_Z_dom"/>
</dbReference>
<keyword evidence="15" id="KW-1185">Reference proteome</keyword>
<comment type="similarity">
    <text evidence="3">Belongs to the RNase Z family.</text>
</comment>
<evidence type="ECO:0000313" key="14">
    <source>
        <dbReference type="EMBL" id="KAH7329398.1"/>
    </source>
</evidence>
<accession>A0A8K0WX68</accession>
<dbReference type="GO" id="GO:0042781">
    <property type="term" value="F:3'-tRNA processing endoribonuclease activity"/>
    <property type="evidence" value="ECO:0007669"/>
    <property type="project" value="UniProtKB-EC"/>
</dbReference>
<dbReference type="OrthoDB" id="527344at2759"/>
<dbReference type="Gene3D" id="3.60.15.10">
    <property type="entry name" value="Ribonuclease Z/Hydroxyacylglutathione hydrolase-like"/>
    <property type="match status" value="2"/>
</dbReference>
<keyword evidence="6" id="KW-0540">Nuclease</keyword>
<protein>
    <recommendedName>
        <fullName evidence="4">ribonuclease Z</fullName>
        <ecNumber evidence="4">3.1.26.11</ecNumber>
    </recommendedName>
</protein>
<evidence type="ECO:0000256" key="8">
    <source>
        <dbReference type="ARBA" id="ARBA00022759"/>
    </source>
</evidence>
<comment type="catalytic activity">
    <reaction evidence="1">
        <text>Endonucleolytic cleavage of RNA, removing extra 3' nucleotides from tRNA precursor, generating 3' termini of tRNAs. A 3'-hydroxy group is left at the tRNA terminus and a 5'-phosphoryl group is left at the trailer molecule.</text>
        <dbReference type="EC" id="3.1.26.11"/>
    </reaction>
</comment>
<dbReference type="PANTHER" id="PTHR12553:SF49">
    <property type="entry name" value="ZINC PHOSPHODIESTERASE ELAC PROTEIN 2"/>
    <property type="match status" value="1"/>
</dbReference>
<evidence type="ECO:0000256" key="10">
    <source>
        <dbReference type="ARBA" id="ARBA00022833"/>
    </source>
</evidence>
<proteinExistence type="inferred from homology"/>
<comment type="cofactor">
    <cofactor evidence="2">
        <name>Zn(2+)</name>
        <dbReference type="ChEBI" id="CHEBI:29105"/>
    </cofactor>
</comment>
<dbReference type="CDD" id="cd07718">
    <property type="entry name" value="RNaseZ_ELAC1_ELAC2-C-term-like_MBL-fold"/>
    <property type="match status" value="1"/>
</dbReference>
<evidence type="ECO:0000256" key="3">
    <source>
        <dbReference type="ARBA" id="ARBA00007823"/>
    </source>
</evidence>
<sequence length="850" mass="93192">MATQAELVMAPTVDTPGTVIYLCTEQRNYAFGRLAEGSQRAFHSRKVSMSGTEHIFLSGIHCWDQLGGLLGFLLTVAGAVEANKEGIAATNEERAKKGRPPLVPPAHPGVTIHGTENLAHILGACRNVVFRQKLKLMTLEQRLDPRAANPEDLAPDWQDSGIRVWKVPVRRARSSSPRKRRHSSIERGQEPSTADAPKASSMDPEVATFILENVMFGDEEGAPSWITVKLKNLKPTDKAVYVHNNVMRIYRGPYAESGAEVPNPDDPAYVLCSPSTEGSTADLAVLTNEPLPSASYGETSMSYIVKCHDRRGKFNAALPKKLGIPPQQFKRLIAGETLTAPDGTVVTPDMVLGEPIRGRGIIVADISSVDLLEPFLQRPEWSNAELMADIASMYWILGPGLAADAQIHKFMSAHPSIKHVLCSEDTSPNMIVHAGPAAIQSQLRCLDPDRYPLPHFSNELRMEMPALEGGAEVQPARVGSQLQLMPNLVYDTKPPVPFANLADSVSALAPEMHTLAREAHAQATDPAFLADLEDDEKDMPSRDAEITALGTGSSMPSKYRNVSATLVRVPGVGSYLLDCGEGTLGQLRRLYGHDSTVDILRDLKCIVVSHSHADHHLGVPSVIRAWYEQTLRDGSSAELAISCITRYRTLLEELSQVEDLGFHRLRFPNISGPSDTSSFKPNSQSYNERLVATRKDLADGAFGLDAIRRVYVHHCFRSCAVELTMTTGLRVAYSGDCRPSADFARRCRGAHLLIHECTFGDDMQALARQKKHSTLGEALGVAREMGARRTLLTHFSQRYVKSDGPAYERARYDDQVYLLATDFMSVKLGDFKKAACYVPVTSKLVEATAE</sequence>
<dbReference type="InterPro" id="IPR001279">
    <property type="entry name" value="Metallo-B-lactamas"/>
</dbReference>
<dbReference type="InterPro" id="IPR036866">
    <property type="entry name" value="RibonucZ/Hydroxyglut_hydro"/>
</dbReference>
<dbReference type="GO" id="GO:0005739">
    <property type="term" value="C:mitochondrion"/>
    <property type="evidence" value="ECO:0007669"/>
    <property type="project" value="TreeGrafter"/>
</dbReference>
<gene>
    <name evidence="14" type="ORF">B0I35DRAFT_404626</name>
</gene>
<dbReference type="Pfam" id="PF13691">
    <property type="entry name" value="Lactamase_B_4"/>
    <property type="match status" value="1"/>
</dbReference>
<dbReference type="InterPro" id="IPR047151">
    <property type="entry name" value="RNZ2-like"/>
</dbReference>
<dbReference type="AlphaFoldDB" id="A0A8K0WX68"/>
<dbReference type="SUPFAM" id="SSF56281">
    <property type="entry name" value="Metallo-hydrolase/oxidoreductase"/>
    <property type="match status" value="2"/>
</dbReference>
<dbReference type="Proteomes" id="UP000813444">
    <property type="component" value="Unassembled WGS sequence"/>
</dbReference>
<keyword evidence="8" id="KW-0255">Endonuclease</keyword>
<feature type="domain" description="Metallo-beta-lactamase" evidence="12">
    <location>
        <begin position="575"/>
        <end position="795"/>
    </location>
</feature>
<dbReference type="GO" id="GO:1990180">
    <property type="term" value="P:mitochondrial tRNA 3'-end processing"/>
    <property type="evidence" value="ECO:0007669"/>
    <property type="project" value="TreeGrafter"/>
</dbReference>
<evidence type="ECO:0000256" key="4">
    <source>
        <dbReference type="ARBA" id="ARBA00012477"/>
    </source>
</evidence>
<evidence type="ECO:0000313" key="15">
    <source>
        <dbReference type="Proteomes" id="UP000813444"/>
    </source>
</evidence>
<feature type="compositionally biased region" description="Basic residues" evidence="11">
    <location>
        <begin position="168"/>
        <end position="182"/>
    </location>
</feature>
<dbReference type="EMBL" id="JAGPNK010000001">
    <property type="protein sequence ID" value="KAH7329398.1"/>
    <property type="molecule type" value="Genomic_DNA"/>
</dbReference>
<feature type="region of interest" description="Disordered" evidence="11">
    <location>
        <begin position="168"/>
        <end position="202"/>
    </location>
</feature>
<evidence type="ECO:0000256" key="5">
    <source>
        <dbReference type="ARBA" id="ARBA00022694"/>
    </source>
</evidence>
<feature type="domain" description="tRNase Z endonuclease" evidence="13">
    <location>
        <begin position="7"/>
        <end position="68"/>
    </location>
</feature>
<evidence type="ECO:0000256" key="2">
    <source>
        <dbReference type="ARBA" id="ARBA00001947"/>
    </source>
</evidence>
<evidence type="ECO:0000256" key="6">
    <source>
        <dbReference type="ARBA" id="ARBA00022722"/>
    </source>
</evidence>
<evidence type="ECO:0000259" key="12">
    <source>
        <dbReference type="Pfam" id="PF12706"/>
    </source>
</evidence>
<keyword evidence="5" id="KW-0819">tRNA processing</keyword>
<evidence type="ECO:0000259" key="13">
    <source>
        <dbReference type="Pfam" id="PF13691"/>
    </source>
</evidence>
<keyword evidence="7" id="KW-0479">Metal-binding</keyword>
<dbReference type="EC" id="3.1.26.11" evidence="4"/>
<evidence type="ECO:0000256" key="7">
    <source>
        <dbReference type="ARBA" id="ARBA00022723"/>
    </source>
</evidence>
<evidence type="ECO:0000256" key="11">
    <source>
        <dbReference type="SAM" id="MobiDB-lite"/>
    </source>
</evidence>
<dbReference type="PANTHER" id="PTHR12553">
    <property type="entry name" value="ZINC PHOSPHODIESTERASE ELAC PROTEIN 2"/>
    <property type="match status" value="1"/>
</dbReference>
<dbReference type="GO" id="GO:0046872">
    <property type="term" value="F:metal ion binding"/>
    <property type="evidence" value="ECO:0007669"/>
    <property type="project" value="UniProtKB-KW"/>
</dbReference>
<reference evidence="14" key="1">
    <citation type="journal article" date="2021" name="Nat. Commun.">
        <title>Genetic determinants of endophytism in the Arabidopsis root mycobiome.</title>
        <authorList>
            <person name="Mesny F."/>
            <person name="Miyauchi S."/>
            <person name="Thiergart T."/>
            <person name="Pickel B."/>
            <person name="Atanasova L."/>
            <person name="Karlsson M."/>
            <person name="Huettel B."/>
            <person name="Barry K.W."/>
            <person name="Haridas S."/>
            <person name="Chen C."/>
            <person name="Bauer D."/>
            <person name="Andreopoulos W."/>
            <person name="Pangilinan J."/>
            <person name="LaButti K."/>
            <person name="Riley R."/>
            <person name="Lipzen A."/>
            <person name="Clum A."/>
            <person name="Drula E."/>
            <person name="Henrissat B."/>
            <person name="Kohler A."/>
            <person name="Grigoriev I.V."/>
            <person name="Martin F.M."/>
            <person name="Hacquard S."/>
        </authorList>
    </citation>
    <scope>NUCLEOTIDE SEQUENCE</scope>
    <source>
        <strain evidence="14">MPI-CAGE-CH-0235</strain>
    </source>
</reference>
<dbReference type="Pfam" id="PF12706">
    <property type="entry name" value="Lactamase_B_2"/>
    <property type="match status" value="1"/>
</dbReference>